<organism evidence="2 3">
    <name type="scientific">Planomonospora corallina</name>
    <dbReference type="NCBI Taxonomy" id="1806052"/>
    <lineage>
        <taxon>Bacteria</taxon>
        <taxon>Bacillati</taxon>
        <taxon>Actinomycetota</taxon>
        <taxon>Actinomycetes</taxon>
        <taxon>Streptosporangiales</taxon>
        <taxon>Streptosporangiaceae</taxon>
        <taxon>Planomonospora</taxon>
    </lineage>
</organism>
<proteinExistence type="predicted"/>
<evidence type="ECO:0008006" key="4">
    <source>
        <dbReference type="Google" id="ProtNLM"/>
    </source>
</evidence>
<dbReference type="Proteomes" id="UP001595850">
    <property type="component" value="Unassembled WGS sequence"/>
</dbReference>
<protein>
    <recommendedName>
        <fullName evidence="4">Thioesterase</fullName>
    </recommendedName>
</protein>
<dbReference type="EMBL" id="JBHSBM010000017">
    <property type="protein sequence ID" value="MFC4059711.1"/>
    <property type="molecule type" value="Genomic_DNA"/>
</dbReference>
<dbReference type="Gene3D" id="3.10.129.10">
    <property type="entry name" value="Hotdog Thioesterase"/>
    <property type="match status" value="1"/>
</dbReference>
<dbReference type="InterPro" id="IPR029069">
    <property type="entry name" value="HotDog_dom_sf"/>
</dbReference>
<reference evidence="3" key="1">
    <citation type="journal article" date="2019" name="Int. J. Syst. Evol. Microbiol.">
        <title>The Global Catalogue of Microorganisms (GCM) 10K type strain sequencing project: providing services to taxonomists for standard genome sequencing and annotation.</title>
        <authorList>
            <consortium name="The Broad Institute Genomics Platform"/>
            <consortium name="The Broad Institute Genome Sequencing Center for Infectious Disease"/>
            <person name="Wu L."/>
            <person name="Ma J."/>
        </authorList>
    </citation>
    <scope>NUCLEOTIDE SEQUENCE [LARGE SCALE GENOMIC DNA]</scope>
    <source>
        <strain evidence="3">TBRC 4489</strain>
    </source>
</reference>
<evidence type="ECO:0000313" key="2">
    <source>
        <dbReference type="EMBL" id="MFC4059711.1"/>
    </source>
</evidence>
<gene>
    <name evidence="2" type="ORF">ACFOWE_15510</name>
</gene>
<feature type="region of interest" description="Disordered" evidence="1">
    <location>
        <begin position="1"/>
        <end position="22"/>
    </location>
</feature>
<feature type="compositionally biased region" description="Pro residues" evidence="1">
    <location>
        <begin position="1"/>
        <end position="13"/>
    </location>
</feature>
<dbReference type="SUPFAM" id="SSF54637">
    <property type="entry name" value="Thioesterase/thiol ester dehydrase-isomerase"/>
    <property type="match status" value="1"/>
</dbReference>
<name>A0ABV8I929_9ACTN</name>
<evidence type="ECO:0000313" key="3">
    <source>
        <dbReference type="Proteomes" id="UP001595850"/>
    </source>
</evidence>
<comment type="caution">
    <text evidence="2">The sequence shown here is derived from an EMBL/GenBank/DDBJ whole genome shotgun (WGS) entry which is preliminary data.</text>
</comment>
<accession>A0ABV8I929</accession>
<sequence>PGPSQGGPAPHPGGGPVHPGGAYSVVARATGREGRKLFGRSAIYEVDGTLVATAKATWITRA</sequence>
<evidence type="ECO:0000256" key="1">
    <source>
        <dbReference type="SAM" id="MobiDB-lite"/>
    </source>
</evidence>
<keyword evidence="3" id="KW-1185">Reference proteome</keyword>
<feature type="non-terminal residue" evidence="2">
    <location>
        <position position="1"/>
    </location>
</feature>